<keyword evidence="2" id="KW-1185">Reference proteome</keyword>
<comment type="caution">
    <text evidence="1">The sequence shown here is derived from an EMBL/GenBank/DDBJ whole genome shotgun (WGS) entry which is preliminary data.</text>
</comment>
<sequence length="73" mass="8277">MQYSVFKMKCLDCQTVFFVGEDAEEYDKCPMSFCAEGYGIEEDEIIYEVSLDTYTGSVSIAQVPDNPDAIKIR</sequence>
<organism evidence="1 2">
    <name type="scientific">Paenibacillus paeoniae</name>
    <dbReference type="NCBI Taxonomy" id="2292705"/>
    <lineage>
        <taxon>Bacteria</taxon>
        <taxon>Bacillati</taxon>
        <taxon>Bacillota</taxon>
        <taxon>Bacilli</taxon>
        <taxon>Bacillales</taxon>
        <taxon>Paenibacillaceae</taxon>
        <taxon>Paenibacillus</taxon>
    </lineage>
</organism>
<protein>
    <submittedName>
        <fullName evidence="1">Uncharacterized protein</fullName>
    </submittedName>
</protein>
<accession>A0A371P212</accession>
<proteinExistence type="predicted"/>
<gene>
    <name evidence="1" type="ORF">DX130_24660</name>
</gene>
<evidence type="ECO:0000313" key="1">
    <source>
        <dbReference type="EMBL" id="REK69356.1"/>
    </source>
</evidence>
<evidence type="ECO:0000313" key="2">
    <source>
        <dbReference type="Proteomes" id="UP000261905"/>
    </source>
</evidence>
<dbReference type="Proteomes" id="UP000261905">
    <property type="component" value="Unassembled WGS sequence"/>
</dbReference>
<dbReference type="EMBL" id="QUBQ01000008">
    <property type="protein sequence ID" value="REK69356.1"/>
    <property type="molecule type" value="Genomic_DNA"/>
</dbReference>
<reference evidence="1 2" key="1">
    <citation type="submission" date="2018-08" db="EMBL/GenBank/DDBJ databases">
        <title>Paenibacillus sp. M4BSY-1, whole genome shotgun sequence.</title>
        <authorList>
            <person name="Tuo L."/>
        </authorList>
    </citation>
    <scope>NUCLEOTIDE SEQUENCE [LARGE SCALE GENOMIC DNA]</scope>
    <source>
        <strain evidence="1 2">M4BSY-1</strain>
    </source>
</reference>
<name>A0A371P212_9BACL</name>
<dbReference type="AlphaFoldDB" id="A0A371P212"/>